<dbReference type="InterPro" id="IPR049033">
    <property type="entry name" value="AGA-YXIM_GBD"/>
</dbReference>
<protein>
    <submittedName>
        <fullName evidence="5">Rhamnogalacturonan acetylesterase</fullName>
    </submittedName>
</protein>
<keyword evidence="6" id="KW-1185">Reference proteome</keyword>
<dbReference type="InterPro" id="IPR037459">
    <property type="entry name" value="RhgT-like"/>
</dbReference>
<dbReference type="PANTHER" id="PTHR43695:SF1">
    <property type="entry name" value="RHAMNOGALACTURONAN ACETYLESTERASE"/>
    <property type="match status" value="1"/>
</dbReference>
<evidence type="ECO:0000313" key="5">
    <source>
        <dbReference type="EMBL" id="MFB9211892.1"/>
    </source>
</evidence>
<evidence type="ECO:0000259" key="4">
    <source>
        <dbReference type="Pfam" id="PF21254"/>
    </source>
</evidence>
<proteinExistence type="inferred from homology"/>
<evidence type="ECO:0000256" key="1">
    <source>
        <dbReference type="ARBA" id="ARBA00008668"/>
    </source>
</evidence>
<feature type="domain" description="SGNH hydrolase-type esterase" evidence="3">
    <location>
        <begin position="206"/>
        <end position="367"/>
    </location>
</feature>
<dbReference type="Gene3D" id="2.60.120.430">
    <property type="entry name" value="Galactose-binding lectin"/>
    <property type="match status" value="1"/>
</dbReference>
<name>A0ABV5J4Y3_9BACT</name>
<dbReference type="CDD" id="cd01821">
    <property type="entry name" value="Rhamnogalacturan_acetylesterase_like"/>
    <property type="match status" value="1"/>
</dbReference>
<dbReference type="Pfam" id="PF13472">
    <property type="entry name" value="Lipase_GDSL_2"/>
    <property type="match status" value="1"/>
</dbReference>
<dbReference type="EMBL" id="JBHMEW010000055">
    <property type="protein sequence ID" value="MFB9211892.1"/>
    <property type="molecule type" value="Genomic_DNA"/>
</dbReference>
<reference evidence="5 6" key="1">
    <citation type="submission" date="2024-09" db="EMBL/GenBank/DDBJ databases">
        <authorList>
            <person name="Sun Q."/>
            <person name="Mori K."/>
        </authorList>
    </citation>
    <scope>NUCLEOTIDE SEQUENCE [LARGE SCALE GENOMIC DNA]</scope>
    <source>
        <strain evidence="5 6">CECT 7682</strain>
    </source>
</reference>
<dbReference type="Gene3D" id="3.40.50.1110">
    <property type="entry name" value="SGNH hydrolase"/>
    <property type="match status" value="1"/>
</dbReference>
<dbReference type="SUPFAM" id="SSF52266">
    <property type="entry name" value="SGNH hydrolase"/>
    <property type="match status" value="1"/>
</dbReference>
<dbReference type="InterPro" id="IPR008979">
    <property type="entry name" value="Galactose-bd-like_sf"/>
</dbReference>
<dbReference type="Pfam" id="PF21254">
    <property type="entry name" value="AGA-YXIM_GBD"/>
    <property type="match status" value="1"/>
</dbReference>
<accession>A0ABV5J4Y3</accession>
<gene>
    <name evidence="5" type="ORF">ACFFUR_08745</name>
</gene>
<evidence type="ECO:0000313" key="6">
    <source>
        <dbReference type="Proteomes" id="UP001589654"/>
    </source>
</evidence>
<evidence type="ECO:0000256" key="2">
    <source>
        <dbReference type="ARBA" id="ARBA00022801"/>
    </source>
</evidence>
<comment type="similarity">
    <text evidence="1">Belongs to the 'GDSL' lipolytic enzyme family.</text>
</comment>
<dbReference type="PROSITE" id="PS51257">
    <property type="entry name" value="PROKAR_LIPOPROTEIN"/>
    <property type="match status" value="1"/>
</dbReference>
<comment type="caution">
    <text evidence="5">The sequence shown here is derived from an EMBL/GenBank/DDBJ whole genome shotgun (WGS) entry which is preliminary data.</text>
</comment>
<dbReference type="PANTHER" id="PTHR43695">
    <property type="entry name" value="PUTATIVE (AFU_ORTHOLOGUE AFUA_2G17250)-RELATED"/>
    <property type="match status" value="1"/>
</dbReference>
<organism evidence="5 6">
    <name type="scientific">Echinicola jeungdonensis</name>
    <dbReference type="NCBI Taxonomy" id="709343"/>
    <lineage>
        <taxon>Bacteria</taxon>
        <taxon>Pseudomonadati</taxon>
        <taxon>Bacteroidota</taxon>
        <taxon>Cytophagia</taxon>
        <taxon>Cytophagales</taxon>
        <taxon>Cyclobacteriaceae</taxon>
        <taxon>Echinicola</taxon>
    </lineage>
</organism>
<dbReference type="RefSeq" id="WP_290247948.1">
    <property type="nucleotide sequence ID" value="NZ_JAUFQT010000001.1"/>
</dbReference>
<feature type="domain" description="Beta-agarase/YXIM esterase-like galactose-binding" evidence="4">
    <location>
        <begin position="36"/>
        <end position="120"/>
    </location>
</feature>
<dbReference type="InterPro" id="IPR036514">
    <property type="entry name" value="SGNH_hydro_sf"/>
</dbReference>
<dbReference type="InterPro" id="IPR013830">
    <property type="entry name" value="SGNH_hydro"/>
</dbReference>
<keyword evidence="2" id="KW-0378">Hydrolase</keyword>
<evidence type="ECO:0000259" key="3">
    <source>
        <dbReference type="Pfam" id="PF13472"/>
    </source>
</evidence>
<dbReference type="SUPFAM" id="SSF49785">
    <property type="entry name" value="Galactose-binding domain-like"/>
    <property type="match status" value="1"/>
</dbReference>
<dbReference type="Proteomes" id="UP001589654">
    <property type="component" value="Unassembled WGS sequence"/>
</dbReference>
<sequence length="452" mass="50837">MKRNSFIYCLGIGAFAICSSLISCKTQQQEIQSSTYKFDFGTGKIAEGYHQVRPENMYDSAKGFGFLDAPELEAADRGGNVLENDFLSSKSPFFFTVDVPEGNYDVKVILGDKEGTSSSTIRVENRRLMVGKTETKSGEIIEKNFSVHIRYPEIAGTNKKVKLKSREHDYLHWDHQLTIEFNGDMPKVAGIEITPNNTAPTVFLAGNSTVVDQANEPWAAWGQMFPAFFEPGKVVIGNHAESGLTLKAFRWHNRLENILSMMKPGDYLFIEFTHNDQKPGNAHVEPFTSYQEVIREFMAAAKEKGGIPVLVTSMHRRSFDENGKIINTLEEYPEAMRQLAEEENVALIDLNAMSKTLYEAWGETESKKAFVHFPAGTFEGQEEDFADNTHFSTYGAYQLASCVVEGLKKTDLDLVKWIKPDIPTYNPANPPAFEEFYWPLSPRVSIIKPDGN</sequence>